<organism evidence="2 3">
    <name type="scientific">Filobasidium floriforme</name>
    <dbReference type="NCBI Taxonomy" id="5210"/>
    <lineage>
        <taxon>Eukaryota</taxon>
        <taxon>Fungi</taxon>
        <taxon>Dikarya</taxon>
        <taxon>Basidiomycota</taxon>
        <taxon>Agaricomycotina</taxon>
        <taxon>Tremellomycetes</taxon>
        <taxon>Filobasidiales</taxon>
        <taxon>Filobasidiaceae</taxon>
        <taxon>Filobasidium</taxon>
    </lineage>
</organism>
<reference evidence="2" key="1">
    <citation type="submission" date="2020-04" db="EMBL/GenBank/DDBJ databases">
        <title>Analysis of mating type loci in Filobasidium floriforme.</title>
        <authorList>
            <person name="Nowrousian M."/>
        </authorList>
    </citation>
    <scope>NUCLEOTIDE SEQUENCE</scope>
    <source>
        <strain evidence="2">CBS 6242</strain>
    </source>
</reference>
<feature type="region of interest" description="Disordered" evidence="1">
    <location>
        <begin position="394"/>
        <end position="433"/>
    </location>
</feature>
<feature type="compositionally biased region" description="Basic residues" evidence="1">
    <location>
        <begin position="295"/>
        <end position="305"/>
    </location>
</feature>
<sequence>MRWDYNETLSSDGDEPETAKLRTILEFNLGSLPITADMIREDLPWFNDHKDLYSSAITVRFRALSQAWKRKQAIAWQKEGKRAELMQEIEELQSRNSQAPPEMQNTLEQKRAFLANMEKGLKPERQAKGGVRSKLTVMANFMTTKRPTLPDYSGSDWACMDTVYSLIPPVMSNPEAVGRKKWHWPRKDSVYSPQFLQAFYDIYDSPNTTGSKITGTTISPLSDAEGGWTPPDAKPYLPSDHEFLWQGAQRWMFTPTWLEEHPDAPIVPCNRPTDPEVVRNSVWYKTHSWAISKPGGKKGATKRGRSQSTAASGSTKRDRSYSAAPANDGATHDGEQDGYGHVGKKRRVMENTGFSLSQVDEEDEGQGEEEEEHAYAAPQQFIRDEIPGLTVTARASGSRQAGQTYSGYQPKSVPQAERSRQPGDRFPVPQPETAGDFETIPGSQSQGQGLFLGGLPTDQQQDETIDYDAAGIDFDAIMASLGPINADLGATHDNPSGMANDGDETIPGILNPDTIALF</sequence>
<protein>
    <submittedName>
        <fullName evidence="2">Uncharacterized protein</fullName>
    </submittedName>
</protein>
<dbReference type="Proteomes" id="UP000812966">
    <property type="component" value="Unassembled WGS sequence"/>
</dbReference>
<accession>A0A8K0NK33</accession>
<feature type="compositionally biased region" description="Acidic residues" evidence="1">
    <location>
        <begin position="359"/>
        <end position="372"/>
    </location>
</feature>
<dbReference type="AlphaFoldDB" id="A0A8K0NK33"/>
<evidence type="ECO:0000256" key="1">
    <source>
        <dbReference type="SAM" id="MobiDB-lite"/>
    </source>
</evidence>
<name>A0A8K0NK33_9TREE</name>
<evidence type="ECO:0000313" key="3">
    <source>
        <dbReference type="Proteomes" id="UP000812966"/>
    </source>
</evidence>
<gene>
    <name evidence="2" type="ORF">FFLO_06981</name>
</gene>
<proteinExistence type="predicted"/>
<feature type="region of interest" description="Disordered" evidence="1">
    <location>
        <begin position="292"/>
        <end position="377"/>
    </location>
</feature>
<feature type="compositionally biased region" description="Polar residues" evidence="1">
    <location>
        <begin position="394"/>
        <end position="409"/>
    </location>
</feature>
<keyword evidence="3" id="KW-1185">Reference proteome</keyword>
<dbReference type="EMBL" id="JABELV010000303">
    <property type="protein sequence ID" value="KAG7527393.1"/>
    <property type="molecule type" value="Genomic_DNA"/>
</dbReference>
<evidence type="ECO:0000313" key="2">
    <source>
        <dbReference type="EMBL" id="KAG7527393.1"/>
    </source>
</evidence>
<comment type="caution">
    <text evidence="2">The sequence shown here is derived from an EMBL/GenBank/DDBJ whole genome shotgun (WGS) entry which is preliminary data.</text>
</comment>